<name>A0ABV1C0M7_9FIRM</name>
<dbReference type="Pfam" id="PF01554">
    <property type="entry name" value="MatE"/>
    <property type="match status" value="2"/>
</dbReference>
<evidence type="ECO:0000256" key="6">
    <source>
        <dbReference type="ARBA" id="ARBA00022692"/>
    </source>
</evidence>
<keyword evidence="5" id="KW-1003">Cell membrane</keyword>
<protein>
    <recommendedName>
        <fullName evidence="3">Multidrug export protein MepA</fullName>
    </recommendedName>
</protein>
<keyword evidence="6 10" id="KW-0812">Transmembrane</keyword>
<dbReference type="PANTHER" id="PTHR43823:SF3">
    <property type="entry name" value="MULTIDRUG EXPORT PROTEIN MEPA"/>
    <property type="match status" value="1"/>
</dbReference>
<reference evidence="11 12" key="1">
    <citation type="submission" date="2024-03" db="EMBL/GenBank/DDBJ databases">
        <title>Human intestinal bacterial collection.</title>
        <authorList>
            <person name="Pauvert C."/>
            <person name="Hitch T.C.A."/>
            <person name="Clavel T."/>
        </authorList>
    </citation>
    <scope>NUCLEOTIDE SEQUENCE [LARGE SCALE GENOMIC DNA]</scope>
    <source>
        <strain evidence="11 12">CLA-AA-H255</strain>
    </source>
</reference>
<feature type="transmembrane region" description="Helical" evidence="10">
    <location>
        <begin position="95"/>
        <end position="117"/>
    </location>
</feature>
<keyword evidence="8 10" id="KW-0472">Membrane</keyword>
<dbReference type="InterPro" id="IPR051327">
    <property type="entry name" value="MATE_MepA_subfamily"/>
</dbReference>
<comment type="caution">
    <text evidence="11">The sequence shown here is derived from an EMBL/GenBank/DDBJ whole genome shotgun (WGS) entry which is preliminary data.</text>
</comment>
<feature type="transmembrane region" description="Helical" evidence="10">
    <location>
        <begin position="316"/>
        <end position="340"/>
    </location>
</feature>
<evidence type="ECO:0000256" key="1">
    <source>
        <dbReference type="ARBA" id="ARBA00004651"/>
    </source>
</evidence>
<dbReference type="InterPro" id="IPR048279">
    <property type="entry name" value="MdtK-like"/>
</dbReference>
<evidence type="ECO:0000313" key="12">
    <source>
        <dbReference type="Proteomes" id="UP001442364"/>
    </source>
</evidence>
<evidence type="ECO:0000256" key="10">
    <source>
        <dbReference type="SAM" id="Phobius"/>
    </source>
</evidence>
<feature type="transmembrane region" description="Helical" evidence="10">
    <location>
        <begin position="50"/>
        <end position="74"/>
    </location>
</feature>
<comment type="subcellular location">
    <subcellularLocation>
        <location evidence="1">Cell membrane</location>
        <topology evidence="1">Multi-pass membrane protein</topology>
    </subcellularLocation>
</comment>
<dbReference type="NCBIfam" id="TIGR00797">
    <property type="entry name" value="matE"/>
    <property type="match status" value="1"/>
</dbReference>
<dbReference type="PIRSF" id="PIRSF006603">
    <property type="entry name" value="DinF"/>
    <property type="match status" value="1"/>
</dbReference>
<proteinExistence type="inferred from homology"/>
<evidence type="ECO:0000256" key="9">
    <source>
        <dbReference type="ARBA" id="ARBA00023251"/>
    </source>
</evidence>
<feature type="transmembrane region" description="Helical" evidence="10">
    <location>
        <begin position="352"/>
        <end position="377"/>
    </location>
</feature>
<evidence type="ECO:0000256" key="5">
    <source>
        <dbReference type="ARBA" id="ARBA00022475"/>
    </source>
</evidence>
<sequence length="455" mass="48829">MQDKTQQIFRDAPVPKAVLTNVIPSIISMLMVLVYNLADTFFIGQTKDPLMVAAVSIATPAFIIFMAVGMLFGIGGTSMISRMLGEGKRDMAKHISAFCFWTGAAIGVIAMIIMTIFSVPVCRLIGASDATIGYASQYLSIVAIGIPFLIVSNSFSNIIRSEGHATVAMTGMIIGNMINIVLDPVMIIGFKWYVAGAAVATVLGNIFSTVFYIIHLTSKRSILSIKPKDYSAKKIITLGVLSIGIPASLNSILMSFSNIMINSFMAKHGDLQLAGLGVAMKVNMIAVMLLIGVGTGIQPLLGYCFGAGNSKRYRSVLKFSLCFAICLSIIMTLICYLGAAPLAKAFLDDEEAFGYAFAFSRIYIMSGPVLGILFVFINAIQSMGAAIPSLILSVSRQGIIYFPILITTSIVNNTPVNLAMTQPITDYIATALSIVLFIVAYKKYFVAKDDTSVAD</sequence>
<evidence type="ECO:0000256" key="3">
    <source>
        <dbReference type="ARBA" id="ARBA00022106"/>
    </source>
</evidence>
<gene>
    <name evidence="11" type="ORF">WMO14_12495</name>
</gene>
<comment type="similarity">
    <text evidence="2">Belongs to the multi antimicrobial extrusion (MATE) (TC 2.A.66.1) family. MepA subfamily.</text>
</comment>
<feature type="transmembrane region" description="Helical" evidence="10">
    <location>
        <begin position="167"/>
        <end position="187"/>
    </location>
</feature>
<organism evidence="11 12">
    <name type="scientific">[Lactobacillus] rogosae</name>
    <dbReference type="NCBI Taxonomy" id="706562"/>
    <lineage>
        <taxon>Bacteria</taxon>
        <taxon>Bacillati</taxon>
        <taxon>Bacillota</taxon>
        <taxon>Clostridia</taxon>
        <taxon>Lachnospirales</taxon>
        <taxon>Lachnospiraceae</taxon>
        <taxon>Lachnospira</taxon>
    </lineage>
</organism>
<dbReference type="EMBL" id="JBBMER010000012">
    <property type="protein sequence ID" value="MEQ2380674.1"/>
    <property type="molecule type" value="Genomic_DNA"/>
</dbReference>
<evidence type="ECO:0000313" key="11">
    <source>
        <dbReference type="EMBL" id="MEQ2380674.1"/>
    </source>
</evidence>
<dbReference type="PANTHER" id="PTHR43823">
    <property type="entry name" value="SPORULATION PROTEIN YKVU"/>
    <property type="match status" value="1"/>
</dbReference>
<dbReference type="InterPro" id="IPR002528">
    <property type="entry name" value="MATE_fam"/>
</dbReference>
<keyword evidence="4" id="KW-0813">Transport</keyword>
<dbReference type="CDD" id="cd13143">
    <property type="entry name" value="MATE_MepA_like"/>
    <property type="match status" value="1"/>
</dbReference>
<dbReference type="InterPro" id="IPR045070">
    <property type="entry name" value="MATE_MepA-like"/>
</dbReference>
<feature type="transmembrane region" description="Helical" evidence="10">
    <location>
        <begin position="137"/>
        <end position="155"/>
    </location>
</feature>
<keyword evidence="7 10" id="KW-1133">Transmembrane helix</keyword>
<evidence type="ECO:0000256" key="4">
    <source>
        <dbReference type="ARBA" id="ARBA00022448"/>
    </source>
</evidence>
<feature type="transmembrane region" description="Helical" evidence="10">
    <location>
        <begin position="424"/>
        <end position="441"/>
    </location>
</feature>
<dbReference type="Proteomes" id="UP001442364">
    <property type="component" value="Unassembled WGS sequence"/>
</dbReference>
<keyword evidence="12" id="KW-1185">Reference proteome</keyword>
<accession>A0ABV1C0M7</accession>
<dbReference type="RefSeq" id="WP_055175553.1">
    <property type="nucleotide sequence ID" value="NZ_DAWDAH010000005.1"/>
</dbReference>
<evidence type="ECO:0000256" key="8">
    <source>
        <dbReference type="ARBA" id="ARBA00023136"/>
    </source>
</evidence>
<evidence type="ECO:0000256" key="7">
    <source>
        <dbReference type="ARBA" id="ARBA00022989"/>
    </source>
</evidence>
<feature type="transmembrane region" description="Helical" evidence="10">
    <location>
        <begin position="193"/>
        <end position="214"/>
    </location>
</feature>
<feature type="transmembrane region" description="Helical" evidence="10">
    <location>
        <begin position="18"/>
        <end position="38"/>
    </location>
</feature>
<keyword evidence="9" id="KW-0046">Antibiotic resistance</keyword>
<evidence type="ECO:0000256" key="2">
    <source>
        <dbReference type="ARBA" id="ARBA00008417"/>
    </source>
</evidence>
<feature type="transmembrane region" description="Helical" evidence="10">
    <location>
        <begin position="281"/>
        <end position="304"/>
    </location>
</feature>
<feature type="transmembrane region" description="Helical" evidence="10">
    <location>
        <begin position="235"/>
        <end position="261"/>
    </location>
</feature>